<accession>A0ACB9C7H8</accession>
<protein>
    <submittedName>
        <fullName evidence="1">Uncharacterized protein</fullName>
    </submittedName>
</protein>
<dbReference type="EMBL" id="CM042038">
    <property type="protein sequence ID" value="KAI3730210.1"/>
    <property type="molecule type" value="Genomic_DNA"/>
</dbReference>
<comment type="caution">
    <text evidence="1">The sequence shown here is derived from an EMBL/GenBank/DDBJ whole genome shotgun (WGS) entry which is preliminary data.</text>
</comment>
<gene>
    <name evidence="1" type="ORF">L1987_61379</name>
</gene>
<keyword evidence="2" id="KW-1185">Reference proteome</keyword>
<reference evidence="1 2" key="2">
    <citation type="journal article" date="2022" name="Mol. Ecol. Resour.">
        <title>The genomes of chicory, endive, great burdock and yacon provide insights into Asteraceae paleo-polyploidization history and plant inulin production.</title>
        <authorList>
            <person name="Fan W."/>
            <person name="Wang S."/>
            <person name="Wang H."/>
            <person name="Wang A."/>
            <person name="Jiang F."/>
            <person name="Liu H."/>
            <person name="Zhao H."/>
            <person name="Xu D."/>
            <person name="Zhang Y."/>
        </authorList>
    </citation>
    <scope>NUCLEOTIDE SEQUENCE [LARGE SCALE GENOMIC DNA]</scope>
    <source>
        <strain evidence="2">cv. Yunnan</strain>
        <tissue evidence="1">Leaves</tissue>
    </source>
</reference>
<sequence length="358" mass="38800">MHPLDLNPLLDEVSSLTAGNRQGGVADCGNSPKNLSNGHLPFGIKPSPEKHTQEDNEEEEIVNPASVGKAGTATLESVQVGTTKVPANGNDDFTLVTRKRRRLKIKVQGKQRFHNRQPSTANRTGHKPDSNAQGTPTKTSSDPVIQRKMSDLHNNFVSSQKPTRRALSDVTNNRNLNPAKGNRNQNSPSQSHLPPWPNVPQSVIPKSAQANPSSSSGKPTRNRHNPQKPTATKASPQVNNSVNMFAALDSDMCELVDDPLGNQIGVDGNDPNKFYEFSVDSIAKVLKFNPSSLSIPRVNDMDLDLGEFSVHETPSDDEIPDFDITNAQKKAISSSLEKFGAVKVVDQANWVQGGMGVL</sequence>
<evidence type="ECO:0000313" key="1">
    <source>
        <dbReference type="EMBL" id="KAI3730210.1"/>
    </source>
</evidence>
<organism evidence="1 2">
    <name type="scientific">Smallanthus sonchifolius</name>
    <dbReference type="NCBI Taxonomy" id="185202"/>
    <lineage>
        <taxon>Eukaryota</taxon>
        <taxon>Viridiplantae</taxon>
        <taxon>Streptophyta</taxon>
        <taxon>Embryophyta</taxon>
        <taxon>Tracheophyta</taxon>
        <taxon>Spermatophyta</taxon>
        <taxon>Magnoliopsida</taxon>
        <taxon>eudicotyledons</taxon>
        <taxon>Gunneridae</taxon>
        <taxon>Pentapetalae</taxon>
        <taxon>asterids</taxon>
        <taxon>campanulids</taxon>
        <taxon>Asterales</taxon>
        <taxon>Asteraceae</taxon>
        <taxon>Asteroideae</taxon>
        <taxon>Heliantheae alliance</taxon>
        <taxon>Millerieae</taxon>
        <taxon>Smallanthus</taxon>
    </lineage>
</organism>
<name>A0ACB9C7H8_9ASTR</name>
<evidence type="ECO:0000313" key="2">
    <source>
        <dbReference type="Proteomes" id="UP001056120"/>
    </source>
</evidence>
<dbReference type="Proteomes" id="UP001056120">
    <property type="component" value="Linkage Group LG21"/>
</dbReference>
<reference evidence="2" key="1">
    <citation type="journal article" date="2022" name="Mol. Ecol. Resour.">
        <title>The genomes of chicory, endive, great burdock and yacon provide insights into Asteraceae palaeo-polyploidization history and plant inulin production.</title>
        <authorList>
            <person name="Fan W."/>
            <person name="Wang S."/>
            <person name="Wang H."/>
            <person name="Wang A."/>
            <person name="Jiang F."/>
            <person name="Liu H."/>
            <person name="Zhao H."/>
            <person name="Xu D."/>
            <person name="Zhang Y."/>
        </authorList>
    </citation>
    <scope>NUCLEOTIDE SEQUENCE [LARGE SCALE GENOMIC DNA]</scope>
    <source>
        <strain evidence="2">cv. Yunnan</strain>
    </source>
</reference>
<proteinExistence type="predicted"/>